<evidence type="ECO:0000313" key="6">
    <source>
        <dbReference type="Proteomes" id="UP001150062"/>
    </source>
</evidence>
<keyword evidence="6" id="KW-1185">Reference proteome</keyword>
<dbReference type="PANTHER" id="PTHR28441:SF2">
    <property type="entry name" value="PROTEIN FAM91A1"/>
    <property type="match status" value="1"/>
</dbReference>
<organism evidence="5 6">
    <name type="scientific">Anaeramoeba flamelloides</name>
    <dbReference type="NCBI Taxonomy" id="1746091"/>
    <lineage>
        <taxon>Eukaryota</taxon>
        <taxon>Metamonada</taxon>
        <taxon>Anaeramoebidae</taxon>
        <taxon>Anaeramoeba</taxon>
    </lineage>
</organism>
<comment type="similarity">
    <text evidence="1">Belongs to the FAM91 family.</text>
</comment>
<protein>
    <submittedName>
        <fullName evidence="5">Protein fam91a1</fullName>
    </submittedName>
</protein>
<dbReference type="InterPro" id="IPR028091">
    <property type="entry name" value="FAM91_N_dom"/>
</dbReference>
<feature type="compositionally biased region" description="Low complexity" evidence="2">
    <location>
        <begin position="387"/>
        <end position="402"/>
    </location>
</feature>
<dbReference type="EMBL" id="JAOAOG010000297">
    <property type="protein sequence ID" value="KAJ6231894.1"/>
    <property type="molecule type" value="Genomic_DNA"/>
</dbReference>
<evidence type="ECO:0000256" key="2">
    <source>
        <dbReference type="SAM" id="MobiDB-lite"/>
    </source>
</evidence>
<gene>
    <name evidence="5" type="ORF">M0813_05412</name>
</gene>
<feature type="domain" description="FAM91 C-terminal" evidence="4">
    <location>
        <begin position="776"/>
        <end position="882"/>
    </location>
</feature>
<name>A0ABQ8XHC2_9EUKA</name>
<sequence length="892" mass="102724">MSISSKQLREIEETKSVDLGKYIHEKKTWSSLPLKVKKRLVSEEQYKQDVQKYAFQHQLKWSGLVAMLIPNTKQYYQLVLNYSVVQRKLFPYHLSDALKSLDVTPFKYYIEILVQVMSEGSSYDSIPNFPANDIVRLVGIGRNQYIDIANKLKKKSFSFFLKKKDKQIRELLPKRPVRPSSDMQPWFEVIHYPLIESEYNILNFAERGCYDFLSQNGPTSALSLDYELIHELYAKGVIYVNVPVHGKDYIKFPPLEKFVMNKDATDHFDKFLYKLFVTHNERMTVEETAEILNEPLGNVIQAFSLFCRLGFGKLTRFQLNNSLHSSWISKIDLGNSNEEKKKNVNTKNENTEIKNKSNENEKQKNLVHNGNNKNQDYEILKDIFQSNSSNSETNNSTDFNFNLQDKNNNSHLTKTNSLIGNINSGSSSSSISSISNNNNNKNKNNNNNNNNNNSTGSGIISGSGSSNNINNIGGKRIGFIFEDSLTAFLMMGNWGETLKQLTVTLFEIGKMNDEKITEFLKELDKVGTEMEGDALRNLEHVVSLRETLRYLKSLQLVDNNNEIIAGVDMLKESGLFSLNSETRSKMLERNYGLLISTIPYEREPRDTISFSSPIHFGNPIPECLSPWWRLFICANVGIGLPTVFFTKGNRVKELPSLLNGYEKIELMSTGRSVYCPSGTILFQLNDLLLNRAILLQGIERNANTIKQFFVPFSIELQSKEQIDQGFEKMRQNDINESQFDSSNIHTHPRVQKIIFDLNLQNSIGFVKVIYAEYQPNQFRWIPYDIQFGIPLFGSNENKKILNLIKKKNLFKKQNLTLHLQNMRKLSIKLMNFISNYCKKKSPFLLYSQNKNQTEQFDIPSEGLFINTTPSPHQNICYLKNKIFTFSNFDFVL</sequence>
<dbReference type="InterPro" id="IPR039199">
    <property type="entry name" value="FAM91"/>
</dbReference>
<reference evidence="5" key="1">
    <citation type="submission" date="2022-08" db="EMBL/GenBank/DDBJ databases">
        <title>Novel sulfate-reducing endosymbionts in the free-living metamonad Anaeramoeba.</title>
        <authorList>
            <person name="Jerlstrom-Hultqvist J."/>
            <person name="Cepicka I."/>
            <person name="Gallot-Lavallee L."/>
            <person name="Salas-Leiva D."/>
            <person name="Curtis B.A."/>
            <person name="Zahonova K."/>
            <person name="Pipaliya S."/>
            <person name="Dacks J."/>
            <person name="Roger A.J."/>
        </authorList>
    </citation>
    <scope>NUCLEOTIDE SEQUENCE</scope>
    <source>
        <strain evidence="5">Schooner1</strain>
    </source>
</reference>
<proteinExistence type="inferred from homology"/>
<feature type="domain" description="FAM91 N-terminal" evidence="3">
    <location>
        <begin position="23"/>
        <end position="327"/>
    </location>
</feature>
<evidence type="ECO:0000313" key="5">
    <source>
        <dbReference type="EMBL" id="KAJ6231894.1"/>
    </source>
</evidence>
<dbReference type="Pfam" id="PF14648">
    <property type="entry name" value="FAM91_C"/>
    <property type="match status" value="2"/>
</dbReference>
<dbReference type="Proteomes" id="UP001150062">
    <property type="component" value="Unassembled WGS sequence"/>
</dbReference>
<evidence type="ECO:0000256" key="1">
    <source>
        <dbReference type="ARBA" id="ARBA00010319"/>
    </source>
</evidence>
<comment type="caution">
    <text evidence="5">The sequence shown here is derived from an EMBL/GenBank/DDBJ whole genome shotgun (WGS) entry which is preliminary data.</text>
</comment>
<feature type="region of interest" description="Disordered" evidence="2">
    <location>
        <begin position="339"/>
        <end position="374"/>
    </location>
</feature>
<feature type="compositionally biased region" description="Basic and acidic residues" evidence="2">
    <location>
        <begin position="349"/>
        <end position="364"/>
    </location>
</feature>
<accession>A0ABQ8XHC2</accession>
<dbReference type="PANTHER" id="PTHR28441">
    <property type="entry name" value="PROTEIN FAM91A1"/>
    <property type="match status" value="1"/>
</dbReference>
<dbReference type="Pfam" id="PF14647">
    <property type="entry name" value="FAM91_N"/>
    <property type="match status" value="1"/>
</dbReference>
<feature type="region of interest" description="Disordered" evidence="2">
    <location>
        <begin position="425"/>
        <end position="459"/>
    </location>
</feature>
<feature type="domain" description="FAM91 C-terminal" evidence="4">
    <location>
        <begin position="475"/>
        <end position="772"/>
    </location>
</feature>
<feature type="region of interest" description="Disordered" evidence="2">
    <location>
        <begin position="387"/>
        <end position="406"/>
    </location>
</feature>
<evidence type="ECO:0000259" key="4">
    <source>
        <dbReference type="Pfam" id="PF14648"/>
    </source>
</evidence>
<evidence type="ECO:0000259" key="3">
    <source>
        <dbReference type="Pfam" id="PF14647"/>
    </source>
</evidence>
<dbReference type="InterPro" id="IPR028097">
    <property type="entry name" value="FAM91_C_dom"/>
</dbReference>